<dbReference type="GO" id="GO:0005634">
    <property type="term" value="C:nucleus"/>
    <property type="evidence" value="ECO:0007669"/>
    <property type="project" value="TreeGrafter"/>
</dbReference>
<feature type="compositionally biased region" description="Basic residues" evidence="5">
    <location>
        <begin position="256"/>
        <end position="265"/>
    </location>
</feature>
<dbReference type="PANTHER" id="PTHR14091">
    <property type="entry name" value="PERIODIC TRYPTOPHAN PROTEIN 1"/>
    <property type="match status" value="1"/>
</dbReference>
<keyword evidence="7" id="KW-1185">Reference proteome</keyword>
<dbReference type="InterPro" id="IPR044285">
    <property type="entry name" value="PWP1"/>
</dbReference>
<evidence type="ECO:0000256" key="1">
    <source>
        <dbReference type="ARBA" id="ARBA00022553"/>
    </source>
</evidence>
<dbReference type="PROSITE" id="PS00678">
    <property type="entry name" value="WD_REPEATS_1"/>
    <property type="match status" value="2"/>
</dbReference>
<dbReference type="InterPro" id="IPR019775">
    <property type="entry name" value="WD40_repeat_CS"/>
</dbReference>
<evidence type="ECO:0000256" key="3">
    <source>
        <dbReference type="ARBA" id="ARBA00022737"/>
    </source>
</evidence>
<feature type="compositionally biased region" description="Acidic residues" evidence="5">
    <location>
        <begin position="42"/>
        <end position="73"/>
    </location>
</feature>
<dbReference type="FunFam" id="2.130.10.10:FF:000457">
    <property type="entry name" value="rRNA processing protein Pwp1"/>
    <property type="match status" value="1"/>
</dbReference>
<evidence type="ECO:0000313" key="7">
    <source>
        <dbReference type="Proteomes" id="UP000297452"/>
    </source>
</evidence>
<accession>A0A4Z1HTP6</accession>
<reference evidence="6 7" key="1">
    <citation type="submission" date="2017-12" db="EMBL/GenBank/DDBJ databases">
        <title>Comparative genomics of Botrytis spp.</title>
        <authorList>
            <person name="Valero-Jimenez C.A."/>
            <person name="Tapia P."/>
            <person name="Veloso J."/>
            <person name="Silva-Moreno E."/>
            <person name="Staats M."/>
            <person name="Valdes J.H."/>
            <person name="Van Kan J.A.L."/>
        </authorList>
    </citation>
    <scope>NUCLEOTIDE SEQUENCE [LARGE SCALE GENOMIC DNA]</scope>
    <source>
        <strain evidence="6 7">MUCL2120</strain>
    </source>
</reference>
<protein>
    <submittedName>
        <fullName evidence="6">Uncharacterized protein</fullName>
    </submittedName>
</protein>
<dbReference type="GO" id="GO:0006364">
    <property type="term" value="P:rRNA processing"/>
    <property type="evidence" value="ECO:0007669"/>
    <property type="project" value="InterPro"/>
</dbReference>
<dbReference type="PROSITE" id="PS50294">
    <property type="entry name" value="WD_REPEATS_REGION"/>
    <property type="match status" value="2"/>
</dbReference>
<evidence type="ECO:0000256" key="5">
    <source>
        <dbReference type="SAM" id="MobiDB-lite"/>
    </source>
</evidence>
<dbReference type="PANTHER" id="PTHR14091:SF0">
    <property type="entry name" value="PERIODIC TRYPTOPHAN PROTEIN 1 HOMOLOG"/>
    <property type="match status" value="1"/>
</dbReference>
<dbReference type="InterPro" id="IPR001680">
    <property type="entry name" value="WD40_rpt"/>
</dbReference>
<feature type="region of interest" description="Disordered" evidence="5">
    <location>
        <begin position="508"/>
        <end position="542"/>
    </location>
</feature>
<dbReference type="AlphaFoldDB" id="A0A4Z1HTP6"/>
<dbReference type="InterPro" id="IPR036322">
    <property type="entry name" value="WD40_repeat_dom_sf"/>
</dbReference>
<organism evidence="6 7">
    <name type="scientific">Botryotinia narcissicola</name>
    <dbReference type="NCBI Taxonomy" id="278944"/>
    <lineage>
        <taxon>Eukaryota</taxon>
        <taxon>Fungi</taxon>
        <taxon>Dikarya</taxon>
        <taxon>Ascomycota</taxon>
        <taxon>Pezizomycotina</taxon>
        <taxon>Leotiomycetes</taxon>
        <taxon>Helotiales</taxon>
        <taxon>Sclerotiniaceae</taxon>
        <taxon>Botryotinia</taxon>
    </lineage>
</organism>
<feature type="region of interest" description="Disordered" evidence="5">
    <location>
        <begin position="40"/>
        <end position="95"/>
    </location>
</feature>
<dbReference type="Pfam" id="PF00400">
    <property type="entry name" value="WD40"/>
    <property type="match status" value="3"/>
</dbReference>
<keyword evidence="2 4" id="KW-0853">WD repeat</keyword>
<dbReference type="Proteomes" id="UP000297452">
    <property type="component" value="Unassembled WGS sequence"/>
</dbReference>
<dbReference type="SMART" id="SM00320">
    <property type="entry name" value="WD40"/>
    <property type="match status" value="5"/>
</dbReference>
<proteinExistence type="predicted"/>
<dbReference type="PRINTS" id="PR00320">
    <property type="entry name" value="GPROTEINBRPT"/>
</dbReference>
<feature type="repeat" description="WD" evidence="4">
    <location>
        <begin position="312"/>
        <end position="347"/>
    </location>
</feature>
<evidence type="ECO:0000256" key="2">
    <source>
        <dbReference type="ARBA" id="ARBA00022574"/>
    </source>
</evidence>
<dbReference type="SUPFAM" id="SSF50978">
    <property type="entry name" value="WD40 repeat-like"/>
    <property type="match status" value="1"/>
</dbReference>
<evidence type="ECO:0000256" key="4">
    <source>
        <dbReference type="PROSITE-ProRule" id="PRU00221"/>
    </source>
</evidence>
<gene>
    <name evidence="6" type="ORF">BOTNAR_0480g00060</name>
</gene>
<feature type="repeat" description="WD" evidence="4">
    <location>
        <begin position="269"/>
        <end position="311"/>
    </location>
</feature>
<dbReference type="OrthoDB" id="270624at2759"/>
<keyword evidence="1" id="KW-0597">Phosphoprotein</keyword>
<dbReference type="FunFam" id="2.130.10.10:FF:000983">
    <property type="entry name" value="rRNA processing protein Pwp1, putative"/>
    <property type="match status" value="1"/>
</dbReference>
<dbReference type="InterPro" id="IPR015943">
    <property type="entry name" value="WD40/YVTN_repeat-like_dom_sf"/>
</dbReference>
<comment type="caution">
    <text evidence="6">The sequence shown here is derived from an EMBL/GenBank/DDBJ whole genome shotgun (WGS) entry which is preliminary data.</text>
</comment>
<sequence length="542" mass="59897">MSMITATAWVPRGFAAPFPTKYNFDEEEFQRIADLAKLQLDDANDDLEEAQNEADNGADPDAMVDDEGSDDEEAPKGVKSTAEEDDDLKEYDLDHYDDEVEEDKNGGEGMAMFGNVKSLAYHESNEEDPYITMAGNAEDEDEDREELQILATDNMLLAAKIEDEIAHLEVYVYEDGADNLYVHHDIMLPAIPLCLEWLDLPVGKPSVDKDSRANFVAVGTFDPDIEIWDLDTVDCMYPNAILGQGGQNKGGDEGAKKKKKNKKSKKANDEFHVDAVLSLAANRHHRNLLASSSADKTVKLWDLHTTTCAKSYTHHTDKVCSLAWHPKESTVLLSGSYDRTVVAADMRAPDAKAPRWGVESDVENVRWDPHDSNYFYVSTESGVIHFHDIRKAPANPSATKPVWMLQAHDDSVSSFDINPTIPGFLATGSGDKQVKLWNIQPTGPTMVVSRDLDVGKVFSTTFAPDEEVSFRLAVAGSKGLVQVWDCSTNPGVRRAFADRVAPVDGEIKERLVGVQNDSESEDDDEELSEAEGGEVDSMDEDD</sequence>
<feature type="region of interest" description="Disordered" evidence="5">
    <location>
        <begin position="246"/>
        <end position="267"/>
    </location>
</feature>
<dbReference type="Gene3D" id="2.130.10.10">
    <property type="entry name" value="YVTN repeat-like/Quinoprotein amine dehydrogenase"/>
    <property type="match status" value="2"/>
</dbReference>
<dbReference type="STRING" id="278944.A0A4Z1HTP6"/>
<dbReference type="InterPro" id="IPR020472">
    <property type="entry name" value="WD40_PAC1"/>
</dbReference>
<dbReference type="PROSITE" id="PS50082">
    <property type="entry name" value="WD_REPEATS_2"/>
    <property type="match status" value="3"/>
</dbReference>
<name>A0A4Z1HTP6_9HELO</name>
<dbReference type="EMBL" id="PQXJ01000480">
    <property type="protein sequence ID" value="TGO48353.1"/>
    <property type="molecule type" value="Genomic_DNA"/>
</dbReference>
<keyword evidence="3" id="KW-0677">Repeat</keyword>
<feature type="repeat" description="WD" evidence="4">
    <location>
        <begin position="405"/>
        <end position="440"/>
    </location>
</feature>
<feature type="compositionally biased region" description="Acidic residues" evidence="5">
    <location>
        <begin position="83"/>
        <end position="95"/>
    </location>
</feature>
<feature type="compositionally biased region" description="Acidic residues" evidence="5">
    <location>
        <begin position="518"/>
        <end position="542"/>
    </location>
</feature>
<evidence type="ECO:0000313" key="6">
    <source>
        <dbReference type="EMBL" id="TGO48353.1"/>
    </source>
</evidence>